<evidence type="ECO:0000256" key="1">
    <source>
        <dbReference type="ARBA" id="ARBA00004273"/>
    </source>
</evidence>
<keyword evidence="5" id="KW-0375">Hydrogen ion transport</keyword>
<dbReference type="Gene3D" id="2.60.15.10">
    <property type="entry name" value="F0F1 ATP synthase delta/epsilon subunit, N-terminal"/>
    <property type="match status" value="1"/>
</dbReference>
<evidence type="ECO:0000256" key="5">
    <source>
        <dbReference type="ARBA" id="ARBA00022781"/>
    </source>
</evidence>
<dbReference type="CDD" id="cd12152">
    <property type="entry name" value="F1-ATPase_delta"/>
    <property type="match status" value="1"/>
</dbReference>
<dbReference type="AlphaFoldDB" id="A0AAJ8LEJ5"/>
<comment type="subcellular location">
    <subcellularLocation>
        <location evidence="1">Mitochondrion inner membrane</location>
    </subcellularLocation>
</comment>
<evidence type="ECO:0000256" key="9">
    <source>
        <dbReference type="ARBA" id="ARBA00023128"/>
    </source>
</evidence>
<dbReference type="Pfam" id="PF02823">
    <property type="entry name" value="ATP-synt_DE_N"/>
    <property type="match status" value="1"/>
</dbReference>
<reference evidence="16" key="2">
    <citation type="submission" date="2024-01" db="EMBL/GenBank/DDBJ databases">
        <title>Comparative genomics of Cryptococcus and Kwoniella reveals pathogenesis evolution and contrasting modes of karyotype evolution via chromosome fusion or intercentromeric recombination.</title>
        <authorList>
            <person name="Coelho M.A."/>
            <person name="David-Palma M."/>
            <person name="Shea T."/>
            <person name="Bowers K."/>
            <person name="McGinley-Smith S."/>
            <person name="Mohammad A.W."/>
            <person name="Gnirke A."/>
            <person name="Yurkov A.M."/>
            <person name="Nowrousian M."/>
            <person name="Sun S."/>
            <person name="Cuomo C.A."/>
            <person name="Heitman J."/>
        </authorList>
    </citation>
    <scope>NUCLEOTIDE SEQUENCE</scope>
    <source>
        <strain evidence="16">CBS 12478</strain>
    </source>
</reference>
<keyword evidence="4" id="KW-0813">Transport</keyword>
<dbReference type="RefSeq" id="XP_065822794.1">
    <property type="nucleotide sequence ID" value="XM_065966722.1"/>
</dbReference>
<evidence type="ECO:0000256" key="7">
    <source>
        <dbReference type="ARBA" id="ARBA00022946"/>
    </source>
</evidence>
<keyword evidence="7" id="KW-0809">Transit peptide</keyword>
<dbReference type="PANTHER" id="PTHR13822:SF7">
    <property type="entry name" value="ATP SYNTHASE SUBUNIT DELTA, MITOCHONDRIAL"/>
    <property type="match status" value="1"/>
</dbReference>
<keyword evidence="10" id="KW-0472">Membrane</keyword>
<dbReference type="FunFam" id="2.60.15.10:FF:000003">
    <property type="entry name" value="ATP synthase subunit delta, mitochondrial"/>
    <property type="match status" value="1"/>
</dbReference>
<evidence type="ECO:0000259" key="15">
    <source>
        <dbReference type="Pfam" id="PF21334"/>
    </source>
</evidence>
<feature type="domain" description="F1F0-ATP synthase subunit delta C-terminal" evidence="15">
    <location>
        <begin position="127"/>
        <end position="167"/>
    </location>
</feature>
<dbReference type="KEGG" id="ksn:43592787"/>
<reference evidence="16" key="1">
    <citation type="submission" date="2017-08" db="EMBL/GenBank/DDBJ databases">
        <authorList>
            <person name="Cuomo C."/>
            <person name="Billmyre B."/>
            <person name="Heitman J."/>
        </authorList>
    </citation>
    <scope>NUCLEOTIDE SEQUENCE</scope>
    <source>
        <strain evidence="16">CBS 12478</strain>
    </source>
</reference>
<protein>
    <recommendedName>
        <fullName evidence="3">ATP synthase subunit delta, mitochondrial</fullName>
    </recommendedName>
    <alternativeName>
        <fullName evidence="13">F-ATPase delta subunit</fullName>
    </alternativeName>
</protein>
<evidence type="ECO:0000313" key="16">
    <source>
        <dbReference type="EMBL" id="WWD15689.1"/>
    </source>
</evidence>
<evidence type="ECO:0000313" key="17">
    <source>
        <dbReference type="Proteomes" id="UP000322225"/>
    </source>
</evidence>
<dbReference type="GO" id="GO:0045259">
    <property type="term" value="C:proton-transporting ATP synthase complex"/>
    <property type="evidence" value="ECO:0007669"/>
    <property type="project" value="UniProtKB-KW"/>
</dbReference>
<sequence>MFASRLSPALRALPRQASALRMARRGYAEAAAPAADGKLKLSLVLPHQSLYSSAGVIQVNIPAATGDMGILANHVPSVEALRAGVIEVIEENGQPGKKWFVSSGFATVHSNNTLTVNAVEAYTLDSFSPENIRSALADANRVLGSSAPESEKAEARVEVEVFEGLQAALNK</sequence>
<proteinExistence type="inferred from homology"/>
<dbReference type="GO" id="GO:0005743">
    <property type="term" value="C:mitochondrial inner membrane"/>
    <property type="evidence" value="ECO:0007669"/>
    <property type="project" value="UniProtKB-SubCell"/>
</dbReference>
<keyword evidence="8" id="KW-0406">Ion transport</keyword>
<dbReference type="InterPro" id="IPR036771">
    <property type="entry name" value="ATPsynth_dsu/esu_N"/>
</dbReference>
<evidence type="ECO:0000256" key="12">
    <source>
        <dbReference type="ARBA" id="ARBA00023310"/>
    </source>
</evidence>
<keyword evidence="11" id="KW-0139">CF(1)</keyword>
<keyword evidence="12" id="KW-0066">ATP synthesis</keyword>
<comment type="similarity">
    <text evidence="2">Belongs to the ATPase epsilon chain family.</text>
</comment>
<organism evidence="16 17">
    <name type="scientific">Kwoniella shandongensis</name>
    <dbReference type="NCBI Taxonomy" id="1734106"/>
    <lineage>
        <taxon>Eukaryota</taxon>
        <taxon>Fungi</taxon>
        <taxon>Dikarya</taxon>
        <taxon>Basidiomycota</taxon>
        <taxon>Agaricomycotina</taxon>
        <taxon>Tremellomycetes</taxon>
        <taxon>Tremellales</taxon>
        <taxon>Cryptococcaceae</taxon>
        <taxon>Kwoniella</taxon>
    </lineage>
</organism>
<dbReference type="GO" id="GO:0046933">
    <property type="term" value="F:proton-transporting ATP synthase activity, rotational mechanism"/>
    <property type="evidence" value="ECO:0007669"/>
    <property type="project" value="InterPro"/>
</dbReference>
<dbReference type="Pfam" id="PF21334">
    <property type="entry name" value="ATPD_C_fung"/>
    <property type="match status" value="1"/>
</dbReference>
<keyword evidence="17" id="KW-1185">Reference proteome</keyword>
<dbReference type="GeneID" id="43592787"/>
<feature type="domain" description="ATP synthase F1 complex delta/epsilon subunit N-terminal" evidence="14">
    <location>
        <begin position="39"/>
        <end position="118"/>
    </location>
</feature>
<dbReference type="SUPFAM" id="SSF51344">
    <property type="entry name" value="Epsilon subunit of F1F0-ATP synthase N-terminal domain"/>
    <property type="match status" value="1"/>
</dbReference>
<evidence type="ECO:0000259" key="14">
    <source>
        <dbReference type="Pfam" id="PF02823"/>
    </source>
</evidence>
<dbReference type="InterPro" id="IPR048938">
    <property type="entry name" value="ATPD_C_fung"/>
</dbReference>
<evidence type="ECO:0000256" key="6">
    <source>
        <dbReference type="ARBA" id="ARBA00022792"/>
    </source>
</evidence>
<evidence type="ECO:0000256" key="2">
    <source>
        <dbReference type="ARBA" id="ARBA00005712"/>
    </source>
</evidence>
<evidence type="ECO:0000256" key="10">
    <source>
        <dbReference type="ARBA" id="ARBA00023136"/>
    </source>
</evidence>
<evidence type="ECO:0000256" key="13">
    <source>
        <dbReference type="ARBA" id="ARBA00031669"/>
    </source>
</evidence>
<dbReference type="InterPro" id="IPR020546">
    <property type="entry name" value="ATP_synth_F1_dsu/esu_N"/>
</dbReference>
<keyword evidence="9" id="KW-0496">Mitochondrion</keyword>
<evidence type="ECO:0000256" key="3">
    <source>
        <dbReference type="ARBA" id="ARBA00016960"/>
    </source>
</evidence>
<gene>
    <name evidence="16" type="ORF">CI109_100111</name>
</gene>
<evidence type="ECO:0000256" key="11">
    <source>
        <dbReference type="ARBA" id="ARBA00023196"/>
    </source>
</evidence>
<name>A0AAJ8LEJ5_9TREE</name>
<dbReference type="PANTHER" id="PTHR13822">
    <property type="entry name" value="ATP SYNTHASE DELTA/EPSILON CHAIN"/>
    <property type="match status" value="1"/>
</dbReference>
<dbReference type="Proteomes" id="UP000322225">
    <property type="component" value="Chromosome 1"/>
</dbReference>
<dbReference type="Gene3D" id="6.10.140.880">
    <property type="match status" value="1"/>
</dbReference>
<dbReference type="InterPro" id="IPR001469">
    <property type="entry name" value="ATP_synth_F1_dsu/esu"/>
</dbReference>
<keyword evidence="6" id="KW-0999">Mitochondrion inner membrane</keyword>
<evidence type="ECO:0000256" key="8">
    <source>
        <dbReference type="ARBA" id="ARBA00023065"/>
    </source>
</evidence>
<evidence type="ECO:0000256" key="4">
    <source>
        <dbReference type="ARBA" id="ARBA00022448"/>
    </source>
</evidence>
<dbReference type="HAMAP" id="MF_00530">
    <property type="entry name" value="ATP_synth_epsil_bac"/>
    <property type="match status" value="1"/>
</dbReference>
<accession>A0AAJ8LEJ5</accession>
<dbReference type="EMBL" id="CP144051">
    <property type="protein sequence ID" value="WWD15689.1"/>
    <property type="molecule type" value="Genomic_DNA"/>
</dbReference>